<dbReference type="Pfam" id="PF12706">
    <property type="entry name" value="Lactamase_B_2"/>
    <property type="match status" value="1"/>
</dbReference>
<dbReference type="Proteomes" id="UP000885832">
    <property type="component" value="Unassembled WGS sequence"/>
</dbReference>
<dbReference type="SUPFAM" id="SSF56281">
    <property type="entry name" value="Metallo-hydrolase/oxidoreductase"/>
    <property type="match status" value="1"/>
</dbReference>
<dbReference type="InterPro" id="IPR001279">
    <property type="entry name" value="Metallo-B-lactamas"/>
</dbReference>
<dbReference type="GO" id="GO:0006198">
    <property type="term" value="P:cAMP catabolic process"/>
    <property type="evidence" value="ECO:0007669"/>
    <property type="project" value="InterPro"/>
</dbReference>
<dbReference type="Gene3D" id="3.60.15.10">
    <property type="entry name" value="Ribonuclease Z/Hydroxyacylglutathione hydrolase-like"/>
    <property type="match status" value="1"/>
</dbReference>
<dbReference type="PANTHER" id="PTHR28283:SF1">
    <property type="entry name" value="3',5'-CYCLIC-NUCLEOTIDE PHOSPHODIESTERASE 1"/>
    <property type="match status" value="1"/>
</dbReference>
<dbReference type="EMBL" id="DRNF01000054">
    <property type="protein sequence ID" value="HHJ80151.1"/>
    <property type="molecule type" value="Genomic_DNA"/>
</dbReference>
<dbReference type="AlphaFoldDB" id="A0A832N5V2"/>
<reference evidence="2" key="1">
    <citation type="journal article" date="2020" name="mSystems">
        <title>Genome- and Community-Level Interaction Insights into Carbon Utilization and Element Cycling Functions of Hydrothermarchaeota in Hydrothermal Sediment.</title>
        <authorList>
            <person name="Zhou Z."/>
            <person name="Liu Y."/>
            <person name="Xu W."/>
            <person name="Pan J."/>
            <person name="Luo Z.H."/>
            <person name="Li M."/>
        </authorList>
    </citation>
    <scope>NUCLEOTIDE SEQUENCE [LARGE SCALE GENOMIC DNA]</scope>
    <source>
        <strain evidence="2">HyVt-505</strain>
    </source>
</reference>
<feature type="domain" description="Metallo-beta-lactamase" evidence="1">
    <location>
        <begin position="17"/>
        <end position="190"/>
    </location>
</feature>
<sequence>MKLRILGCDGGIGPGLRTTSMLIDEDILIDCGSGVGDLTLDEMARIRHVFLTHSHLDHVAFLPLLVDSIFERIDEPIVIHALPATIQALKEHIFNWAIWPDFSQLPVADRPVMTYLAHNAGDVCVVGGRKIKSIPMNHIVPTVGYRVESETGSSFAFTGDTTTNDTFWNELNSHPRLDLLLLEVAFSNAY</sequence>
<evidence type="ECO:0000313" key="2">
    <source>
        <dbReference type="EMBL" id="HHJ80151.1"/>
    </source>
</evidence>
<dbReference type="PRINTS" id="PR00388">
    <property type="entry name" value="PDIESTERASE2"/>
</dbReference>
<feature type="non-terminal residue" evidence="2">
    <location>
        <position position="190"/>
    </location>
</feature>
<comment type="caution">
    <text evidence="2">The sequence shown here is derived from an EMBL/GenBank/DDBJ whole genome shotgun (WGS) entry which is preliminary data.</text>
</comment>
<organism evidence="2">
    <name type="scientific">Candidatus Tenderia electrophaga</name>
    <dbReference type="NCBI Taxonomy" id="1748243"/>
    <lineage>
        <taxon>Bacteria</taxon>
        <taxon>Pseudomonadati</taxon>
        <taxon>Pseudomonadota</taxon>
        <taxon>Gammaproteobacteria</taxon>
        <taxon>Candidatus Tenderiales</taxon>
        <taxon>Candidatus Tenderiaceae</taxon>
        <taxon>Candidatus Tenderia</taxon>
    </lineage>
</organism>
<dbReference type="GO" id="GO:1902660">
    <property type="term" value="P:negative regulation of glucose mediated signaling pathway"/>
    <property type="evidence" value="ECO:0007669"/>
    <property type="project" value="TreeGrafter"/>
</dbReference>
<dbReference type="PANTHER" id="PTHR28283">
    <property type="entry name" value="3',5'-CYCLIC-NUCLEOTIDE PHOSPHODIESTERASE 1"/>
    <property type="match status" value="1"/>
</dbReference>
<protein>
    <submittedName>
        <fullName evidence="2">3',5'-cyclic-nucleotide phosphodiesterase</fullName>
    </submittedName>
</protein>
<accession>A0A832N5V2</accession>
<name>A0A832N5V2_9GAMM</name>
<dbReference type="InterPro" id="IPR000396">
    <property type="entry name" value="Pdiesterase2"/>
</dbReference>
<gene>
    <name evidence="2" type="ORF">ENJ65_00795</name>
</gene>
<dbReference type="GO" id="GO:0004115">
    <property type="term" value="F:3',5'-cyclic-AMP phosphodiesterase activity"/>
    <property type="evidence" value="ECO:0007669"/>
    <property type="project" value="InterPro"/>
</dbReference>
<evidence type="ECO:0000259" key="1">
    <source>
        <dbReference type="SMART" id="SM00849"/>
    </source>
</evidence>
<proteinExistence type="predicted"/>
<dbReference type="GO" id="GO:0047555">
    <property type="term" value="F:3',5'-cyclic-GMP phosphodiesterase activity"/>
    <property type="evidence" value="ECO:0007669"/>
    <property type="project" value="TreeGrafter"/>
</dbReference>
<dbReference type="CDD" id="cd07735">
    <property type="entry name" value="class_II_PDE_MBL-fold"/>
    <property type="match status" value="1"/>
</dbReference>
<dbReference type="SMART" id="SM00849">
    <property type="entry name" value="Lactamase_B"/>
    <property type="match status" value="1"/>
</dbReference>
<dbReference type="InterPro" id="IPR036866">
    <property type="entry name" value="RibonucZ/Hydroxyglut_hydro"/>
</dbReference>